<dbReference type="SUPFAM" id="SSF52058">
    <property type="entry name" value="L domain-like"/>
    <property type="match status" value="1"/>
</dbReference>
<keyword evidence="2" id="KW-0732">Signal</keyword>
<dbReference type="Proteomes" id="UP001153069">
    <property type="component" value="Unassembled WGS sequence"/>
</dbReference>
<keyword evidence="7" id="KW-0808">Transferase</keyword>
<dbReference type="OrthoDB" id="167151at2759"/>
<comment type="caution">
    <text evidence="7">The sequence shown here is derived from an EMBL/GenBank/DDBJ whole genome shotgun (WGS) entry which is preliminary data.</text>
</comment>
<dbReference type="EMBL" id="CAICTM010000045">
    <property type="protein sequence ID" value="CAB9498797.1"/>
    <property type="molecule type" value="Genomic_DNA"/>
</dbReference>
<dbReference type="Pfam" id="PF00560">
    <property type="entry name" value="LRR_1"/>
    <property type="match status" value="1"/>
</dbReference>
<keyword evidence="7" id="KW-0418">Kinase</keyword>
<dbReference type="Gene3D" id="3.80.10.10">
    <property type="entry name" value="Ribonuclease Inhibitor"/>
    <property type="match status" value="2"/>
</dbReference>
<keyword evidence="4 6" id="KW-0472">Membrane</keyword>
<feature type="compositionally biased region" description="Basic and acidic residues" evidence="5">
    <location>
        <begin position="10"/>
        <end position="27"/>
    </location>
</feature>
<organism evidence="7 8">
    <name type="scientific">Seminavis robusta</name>
    <dbReference type="NCBI Taxonomy" id="568900"/>
    <lineage>
        <taxon>Eukaryota</taxon>
        <taxon>Sar</taxon>
        <taxon>Stramenopiles</taxon>
        <taxon>Ochrophyta</taxon>
        <taxon>Bacillariophyta</taxon>
        <taxon>Bacillariophyceae</taxon>
        <taxon>Bacillariophycidae</taxon>
        <taxon>Naviculales</taxon>
        <taxon>Naviculaceae</taxon>
        <taxon>Seminavis</taxon>
    </lineage>
</organism>
<evidence type="ECO:0000256" key="1">
    <source>
        <dbReference type="ARBA" id="ARBA00022614"/>
    </source>
</evidence>
<feature type="region of interest" description="Disordered" evidence="5">
    <location>
        <begin position="1"/>
        <end position="31"/>
    </location>
</feature>
<evidence type="ECO:0000256" key="4">
    <source>
        <dbReference type="ARBA" id="ARBA00023136"/>
    </source>
</evidence>
<dbReference type="GO" id="GO:0016301">
    <property type="term" value="F:kinase activity"/>
    <property type="evidence" value="ECO:0007669"/>
    <property type="project" value="UniProtKB-KW"/>
</dbReference>
<protein>
    <submittedName>
        <fullName evidence="7">LRR receptor-like serine threonine-protein kinase</fullName>
    </submittedName>
</protein>
<proteinExistence type="predicted"/>
<evidence type="ECO:0000313" key="7">
    <source>
        <dbReference type="EMBL" id="CAB9498797.1"/>
    </source>
</evidence>
<reference evidence="7" key="1">
    <citation type="submission" date="2020-06" db="EMBL/GenBank/DDBJ databases">
        <authorList>
            <consortium name="Plant Systems Biology data submission"/>
        </authorList>
    </citation>
    <scope>NUCLEOTIDE SEQUENCE</scope>
    <source>
        <strain evidence="7">D6</strain>
    </source>
</reference>
<keyword evidence="1" id="KW-0433">Leucine-rich repeat</keyword>
<keyword evidence="6" id="KW-1133">Transmembrane helix</keyword>
<keyword evidence="3" id="KW-0677">Repeat</keyword>
<feature type="transmembrane region" description="Helical" evidence="6">
    <location>
        <begin position="78"/>
        <end position="100"/>
    </location>
</feature>
<dbReference type="PANTHER" id="PTHR48060:SF24">
    <property type="entry name" value="NON-SPECIFIC SERINE_THREONINE PROTEIN KINASE"/>
    <property type="match status" value="1"/>
</dbReference>
<keyword evidence="6" id="KW-0812">Transmembrane</keyword>
<keyword evidence="8" id="KW-1185">Reference proteome</keyword>
<evidence type="ECO:0000256" key="3">
    <source>
        <dbReference type="ARBA" id="ARBA00022737"/>
    </source>
</evidence>
<sequence length="609" mass="66767">MISQASLPSVHEEEGLQVTEDPKKEYIPTESNRGLAVANLVDEDDDIAPENLPQAKSADNAIAQSEAQHQESIKQVKIYLLLGIIFILAVALILIVTLSVRNKPGETVMPTPSQTPIPTSVPTSYSEYWLSVFPESTVSTILEDLGSPQSMAFGWLMEEIHILHSLTEGRVLQRFVLATFYFANSKERWSFSDNWLNHSVHECLWYSSLEHWYFESEANFVLSLDLINPCEQDLAGYLEDGILHQGDGIIRHLWLSFNGLMGSGIPPELYLLTELKSLALDELNLTSTIPEELSGLSNLEYLSMISCDLYGSVPEALGSLSKLLAVYFAFNSLTGTIPSSLYSMMSSMRSIILTYNQLTGPVPTELGLLTNLQSLTLDTNLFTGTIPTELGRLTLLEALLLNDLMLRGSIPNELAVLTDTLVLQLDNSGLTGTIPRWLGNVTSLEGLTISENSFNGTIPTELGLLTKMRTFWLDVNALSGTIPSELGMYEQVGVLTMSGNSLTGTIPTELGLLTELIQLWLQDNELTGTVPLELGNVPFPAPYGEVWLHGNDLSGVIPESLCSANNLTFDCGTMLCGCGWCNCSSMSMLEVENQHANGQLLVEENQTST</sequence>
<evidence type="ECO:0000313" key="8">
    <source>
        <dbReference type="Proteomes" id="UP001153069"/>
    </source>
</evidence>
<dbReference type="AlphaFoldDB" id="A0A9N8D906"/>
<gene>
    <name evidence="7" type="ORF">SEMRO_45_G027180.1</name>
</gene>
<dbReference type="PANTHER" id="PTHR48060">
    <property type="entry name" value="DNA DAMAGE-REPAIR/TOLERATION PROTEIN DRT100"/>
    <property type="match status" value="1"/>
</dbReference>
<evidence type="ECO:0000256" key="5">
    <source>
        <dbReference type="SAM" id="MobiDB-lite"/>
    </source>
</evidence>
<evidence type="ECO:0000256" key="6">
    <source>
        <dbReference type="SAM" id="Phobius"/>
    </source>
</evidence>
<dbReference type="InterPro" id="IPR032675">
    <property type="entry name" value="LRR_dom_sf"/>
</dbReference>
<keyword evidence="7" id="KW-0675">Receptor</keyword>
<dbReference type="FunFam" id="3.80.10.10:FF:000095">
    <property type="entry name" value="LRR receptor-like serine/threonine-protein kinase GSO1"/>
    <property type="match status" value="1"/>
</dbReference>
<dbReference type="InterPro" id="IPR053211">
    <property type="entry name" value="DNA_repair-toleration"/>
</dbReference>
<accession>A0A9N8D906</accession>
<dbReference type="InterPro" id="IPR001611">
    <property type="entry name" value="Leu-rich_rpt"/>
</dbReference>
<evidence type="ECO:0000256" key="2">
    <source>
        <dbReference type="ARBA" id="ARBA00022729"/>
    </source>
</evidence>
<name>A0A9N8D906_9STRA</name>